<dbReference type="GO" id="GO:0005549">
    <property type="term" value="F:odorant binding"/>
    <property type="evidence" value="ECO:0007669"/>
    <property type="project" value="InterPro"/>
</dbReference>
<dbReference type="EMBL" id="OU900095">
    <property type="protein sequence ID" value="CAG9858766.1"/>
    <property type="molecule type" value="Genomic_DNA"/>
</dbReference>
<evidence type="ECO:0000256" key="5">
    <source>
        <dbReference type="ARBA" id="ARBA00022725"/>
    </source>
</evidence>
<accession>A0A9N9XMU3</accession>
<keyword evidence="4 10" id="KW-0812">Transmembrane</keyword>
<dbReference type="GO" id="GO:0005886">
    <property type="term" value="C:plasma membrane"/>
    <property type="evidence" value="ECO:0007669"/>
    <property type="project" value="UniProtKB-SubCell"/>
</dbReference>
<evidence type="ECO:0000256" key="1">
    <source>
        <dbReference type="ARBA" id="ARBA00004651"/>
    </source>
</evidence>
<feature type="transmembrane region" description="Helical" evidence="10">
    <location>
        <begin position="128"/>
        <end position="150"/>
    </location>
</feature>
<evidence type="ECO:0000256" key="4">
    <source>
        <dbReference type="ARBA" id="ARBA00022692"/>
    </source>
</evidence>
<dbReference type="InterPro" id="IPR004117">
    <property type="entry name" value="7tm6_olfct_rcpt"/>
</dbReference>
<feature type="transmembrane region" description="Helical" evidence="10">
    <location>
        <begin position="44"/>
        <end position="69"/>
    </location>
</feature>
<keyword evidence="12" id="KW-1185">Reference proteome</keyword>
<evidence type="ECO:0000313" key="11">
    <source>
        <dbReference type="EMBL" id="CAG9858766.1"/>
    </source>
</evidence>
<dbReference type="GO" id="GO:0007165">
    <property type="term" value="P:signal transduction"/>
    <property type="evidence" value="ECO:0007669"/>
    <property type="project" value="UniProtKB-KW"/>
</dbReference>
<evidence type="ECO:0000256" key="9">
    <source>
        <dbReference type="ARBA" id="ARBA00023224"/>
    </source>
</evidence>
<name>A0A9N9XMU3_PHYSR</name>
<protein>
    <submittedName>
        <fullName evidence="11">Uncharacterized protein</fullName>
    </submittedName>
</protein>
<keyword evidence="2" id="KW-1003">Cell membrane</keyword>
<feature type="transmembrane region" description="Helical" evidence="10">
    <location>
        <begin position="156"/>
        <end position="177"/>
    </location>
</feature>
<dbReference type="PANTHER" id="PTHR21137:SF35">
    <property type="entry name" value="ODORANT RECEPTOR 19A-RELATED"/>
    <property type="match status" value="1"/>
</dbReference>
<keyword evidence="5" id="KW-0552">Olfaction</keyword>
<evidence type="ECO:0000256" key="3">
    <source>
        <dbReference type="ARBA" id="ARBA00022606"/>
    </source>
</evidence>
<evidence type="ECO:0000256" key="7">
    <source>
        <dbReference type="ARBA" id="ARBA00023136"/>
    </source>
</evidence>
<evidence type="ECO:0000256" key="8">
    <source>
        <dbReference type="ARBA" id="ARBA00023170"/>
    </source>
</evidence>
<dbReference type="GO" id="GO:0004984">
    <property type="term" value="F:olfactory receptor activity"/>
    <property type="evidence" value="ECO:0007669"/>
    <property type="project" value="InterPro"/>
</dbReference>
<dbReference type="Pfam" id="PF02949">
    <property type="entry name" value="7tm_6"/>
    <property type="match status" value="1"/>
</dbReference>
<reference evidence="11" key="1">
    <citation type="submission" date="2022-01" db="EMBL/GenBank/DDBJ databases">
        <authorList>
            <person name="King R."/>
        </authorList>
    </citation>
    <scope>NUCLEOTIDE SEQUENCE</scope>
</reference>
<evidence type="ECO:0000256" key="2">
    <source>
        <dbReference type="ARBA" id="ARBA00022475"/>
    </source>
</evidence>
<sequence>MKASLAEDNEPVNCPLKRGLAYQLWYPFDLYHKQFWLVKLFDSILFWSMFFSLTFTRVVTVFFMVYVLGQVKILQNRIRGIDEHCKIVRKHCSVTYNQAIFEGIVDCAKKYREIQRLMRMVNKASKEFILIGFFSNSFEVALFLMQLLLATNFFDAVKQLIIVFMTLTQLFLFLWYANGIKEESGTLANIIYNETNWMNYDTRSRKMLILLMTRSQRPITCYSAFLGDMTIDTFKAMIKLCYSITTFFKTAYL</sequence>
<keyword evidence="9" id="KW-0807">Transducer</keyword>
<comment type="subcellular location">
    <subcellularLocation>
        <location evidence="1">Cell membrane</location>
        <topology evidence="1">Multi-pass membrane protein</topology>
    </subcellularLocation>
</comment>
<organism evidence="11 12">
    <name type="scientific">Phyllotreta striolata</name>
    <name type="common">Striped flea beetle</name>
    <name type="synonym">Crioceris striolata</name>
    <dbReference type="NCBI Taxonomy" id="444603"/>
    <lineage>
        <taxon>Eukaryota</taxon>
        <taxon>Metazoa</taxon>
        <taxon>Ecdysozoa</taxon>
        <taxon>Arthropoda</taxon>
        <taxon>Hexapoda</taxon>
        <taxon>Insecta</taxon>
        <taxon>Pterygota</taxon>
        <taxon>Neoptera</taxon>
        <taxon>Endopterygota</taxon>
        <taxon>Coleoptera</taxon>
        <taxon>Polyphaga</taxon>
        <taxon>Cucujiformia</taxon>
        <taxon>Chrysomeloidea</taxon>
        <taxon>Chrysomelidae</taxon>
        <taxon>Galerucinae</taxon>
        <taxon>Alticini</taxon>
        <taxon>Phyllotreta</taxon>
    </lineage>
</organism>
<evidence type="ECO:0000313" key="12">
    <source>
        <dbReference type="Proteomes" id="UP001153712"/>
    </source>
</evidence>
<dbReference type="AlphaFoldDB" id="A0A9N9XMU3"/>
<keyword evidence="6 10" id="KW-1133">Transmembrane helix</keyword>
<keyword evidence="7 10" id="KW-0472">Membrane</keyword>
<proteinExistence type="predicted"/>
<evidence type="ECO:0000256" key="6">
    <source>
        <dbReference type="ARBA" id="ARBA00022989"/>
    </source>
</evidence>
<keyword evidence="3" id="KW-0716">Sensory transduction</keyword>
<gene>
    <name evidence="11" type="ORF">PHYEVI_LOCUS5153</name>
</gene>
<evidence type="ECO:0000256" key="10">
    <source>
        <dbReference type="SAM" id="Phobius"/>
    </source>
</evidence>
<keyword evidence="8" id="KW-0675">Receptor</keyword>
<dbReference type="OrthoDB" id="7677057at2759"/>
<dbReference type="Proteomes" id="UP001153712">
    <property type="component" value="Chromosome 2"/>
</dbReference>
<dbReference type="PANTHER" id="PTHR21137">
    <property type="entry name" value="ODORANT RECEPTOR"/>
    <property type="match status" value="1"/>
</dbReference>